<dbReference type="HOGENOM" id="CLU_1511217_0_0_1"/>
<dbReference type="SUPFAM" id="SSF50978">
    <property type="entry name" value="WD40 repeat-like"/>
    <property type="match status" value="1"/>
</dbReference>
<organism evidence="3 4">
    <name type="scientific">Pseudogymnoascus destructans (strain ATCC MYA-4855 / 20631-21)</name>
    <name type="common">Bat white-nose syndrome fungus</name>
    <name type="synonym">Geomyces destructans</name>
    <dbReference type="NCBI Taxonomy" id="658429"/>
    <lineage>
        <taxon>Eukaryota</taxon>
        <taxon>Fungi</taxon>
        <taxon>Dikarya</taxon>
        <taxon>Ascomycota</taxon>
        <taxon>Pezizomycotina</taxon>
        <taxon>Leotiomycetes</taxon>
        <taxon>Thelebolales</taxon>
        <taxon>Thelebolaceae</taxon>
        <taxon>Pseudogymnoascus</taxon>
    </lineage>
</organism>
<dbReference type="GO" id="GO:0071011">
    <property type="term" value="C:precatalytic spliceosome"/>
    <property type="evidence" value="ECO:0007669"/>
    <property type="project" value="TreeGrafter"/>
</dbReference>
<proteinExistence type="inferred from homology"/>
<dbReference type="GO" id="GO:0000974">
    <property type="term" value="C:Prp19 complex"/>
    <property type="evidence" value="ECO:0007669"/>
    <property type="project" value="TreeGrafter"/>
</dbReference>
<name>L8G5S4_PSED2</name>
<feature type="compositionally biased region" description="Low complexity" evidence="2">
    <location>
        <begin position="67"/>
        <end position="80"/>
    </location>
</feature>
<sequence length="178" mass="19072">MAAATDGDSAYLRQLLLQNSKKTRALFAGGVVPDAPVIQTSIPERKRKVDATSTQLVRAKRADQKRAAAAPGAPRTPGTQLSSVLSTDNTRRIQVAQQAKPEWHAPWKLMRVISGHLGWVRSLAVEPNNQWFASGAGGQDDQDLGSGDGRTEAHADGAYFHSQGSGCFAETPVSVLVW</sequence>
<dbReference type="PANTHER" id="PTHR19923:SF0">
    <property type="entry name" value="PLEIOTROPIC REGULATOR 1"/>
    <property type="match status" value="1"/>
</dbReference>
<dbReference type="GO" id="GO:0071013">
    <property type="term" value="C:catalytic step 2 spliceosome"/>
    <property type="evidence" value="ECO:0007669"/>
    <property type="project" value="TreeGrafter"/>
</dbReference>
<keyword evidence="1" id="KW-0507">mRNA processing</keyword>
<comment type="similarity">
    <text evidence="1">Belongs to the WD repeat PRL1/PRL2 family.</text>
</comment>
<feature type="region of interest" description="Disordered" evidence="2">
    <location>
        <begin position="49"/>
        <end position="87"/>
    </location>
</feature>
<protein>
    <recommendedName>
        <fullName evidence="1">Pre-mRNA-splicing factor PRP46</fullName>
    </recommendedName>
    <alternativeName>
        <fullName evidence="1">Pre-mRNA-processing protein 46</fullName>
    </alternativeName>
</protein>
<comment type="subunit">
    <text evidence="1">Associated with the spliceosome.</text>
</comment>
<dbReference type="InterPro" id="IPR036322">
    <property type="entry name" value="WD40_repeat_dom_sf"/>
</dbReference>
<accession>L8G5S4</accession>
<keyword evidence="1" id="KW-0677">Repeat</keyword>
<keyword evidence="1" id="KW-0539">Nucleus</keyword>
<keyword evidence="1" id="KW-0853">WD repeat</keyword>
<keyword evidence="1" id="KW-0508">mRNA splicing</keyword>
<dbReference type="InterPro" id="IPR015943">
    <property type="entry name" value="WD40/YVTN_repeat-like_dom_sf"/>
</dbReference>
<dbReference type="Gene3D" id="2.130.10.10">
    <property type="entry name" value="YVTN repeat-like/Quinoprotein amine dehydrogenase"/>
    <property type="match status" value="1"/>
</dbReference>
<keyword evidence="4" id="KW-1185">Reference proteome</keyword>
<dbReference type="AlphaFoldDB" id="L8G5S4"/>
<dbReference type="Proteomes" id="UP000011064">
    <property type="component" value="Unassembled WGS sequence"/>
</dbReference>
<reference evidence="4" key="1">
    <citation type="submission" date="2010-09" db="EMBL/GenBank/DDBJ databases">
        <title>The genome sequence of Geomyces destructans 20631-21.</title>
        <authorList>
            <consortium name="The Broad Institute Genome Sequencing Platform"/>
            <person name="Cuomo C.A."/>
            <person name="Blehert D.S."/>
            <person name="Lorch J.M."/>
            <person name="Young S.K."/>
            <person name="Zeng Q."/>
            <person name="Gargeya S."/>
            <person name="Fitzgerald M."/>
            <person name="Haas B."/>
            <person name="Abouelleil A."/>
            <person name="Alvarado L."/>
            <person name="Arachchi H.M."/>
            <person name="Berlin A."/>
            <person name="Brown A."/>
            <person name="Chapman S.B."/>
            <person name="Chen Z."/>
            <person name="Dunbar C."/>
            <person name="Freedman E."/>
            <person name="Gearin G."/>
            <person name="Gellesch M."/>
            <person name="Goldberg J."/>
            <person name="Griggs A."/>
            <person name="Gujja S."/>
            <person name="Heiman D."/>
            <person name="Howarth C."/>
            <person name="Larson L."/>
            <person name="Lui A."/>
            <person name="MacDonald P.J.P."/>
            <person name="Montmayeur A."/>
            <person name="Murphy C."/>
            <person name="Neiman D."/>
            <person name="Pearson M."/>
            <person name="Priest M."/>
            <person name="Roberts A."/>
            <person name="Saif S."/>
            <person name="Shea T."/>
            <person name="Shenoy N."/>
            <person name="Sisk P."/>
            <person name="Stolte C."/>
            <person name="Sykes S."/>
            <person name="Wortman J."/>
            <person name="Nusbaum C."/>
            <person name="Birren B."/>
        </authorList>
    </citation>
    <scope>NUCLEOTIDE SEQUENCE [LARGE SCALE GENOMIC DNA]</scope>
    <source>
        <strain evidence="4">ATCC MYA-4855 / 20631-21</strain>
    </source>
</reference>
<comment type="subcellular location">
    <subcellularLocation>
        <location evidence="1">Nucleus</location>
    </subcellularLocation>
</comment>
<dbReference type="STRING" id="658429.L8G5S4"/>
<dbReference type="EMBL" id="GL573210">
    <property type="protein sequence ID" value="ELR08028.1"/>
    <property type="molecule type" value="Genomic_DNA"/>
</dbReference>
<evidence type="ECO:0000256" key="2">
    <source>
        <dbReference type="SAM" id="MobiDB-lite"/>
    </source>
</evidence>
<gene>
    <name evidence="3" type="ORF">GMDG_02866</name>
</gene>
<dbReference type="PANTHER" id="PTHR19923">
    <property type="entry name" value="WD40 REPEAT PROTEINPRL1/PRL2-RELATED"/>
    <property type="match status" value="1"/>
</dbReference>
<evidence type="ECO:0000256" key="1">
    <source>
        <dbReference type="RuleBase" id="RU369036"/>
    </source>
</evidence>
<comment type="function">
    <text evidence="1">Involved in pre-mRNA splicing and required for cell cycle progression at G2/M.</text>
</comment>
<dbReference type="VEuPathDB" id="FungiDB:GMDG_02866"/>
<keyword evidence="1" id="KW-0747">Spliceosome</keyword>
<dbReference type="InterPro" id="IPR045241">
    <property type="entry name" value="Prp46/PLRG1-like"/>
</dbReference>
<dbReference type="InParanoid" id="L8G5S4"/>
<evidence type="ECO:0000313" key="3">
    <source>
        <dbReference type="EMBL" id="ELR08028.1"/>
    </source>
</evidence>
<dbReference type="GO" id="GO:0000398">
    <property type="term" value="P:mRNA splicing, via spliceosome"/>
    <property type="evidence" value="ECO:0007669"/>
    <property type="project" value="UniProtKB-UniRule"/>
</dbReference>
<evidence type="ECO:0000313" key="4">
    <source>
        <dbReference type="Proteomes" id="UP000011064"/>
    </source>
</evidence>